<keyword evidence="5 7" id="KW-1133">Transmembrane helix</keyword>
<dbReference type="PROSITE" id="PS50928">
    <property type="entry name" value="ABC_TM1"/>
    <property type="match status" value="1"/>
</dbReference>
<dbReference type="SUPFAM" id="SSF161098">
    <property type="entry name" value="MetI-like"/>
    <property type="match status" value="1"/>
</dbReference>
<keyword evidence="4 7" id="KW-0812">Transmembrane</keyword>
<keyword evidence="10" id="KW-1185">Reference proteome</keyword>
<evidence type="ECO:0000256" key="4">
    <source>
        <dbReference type="ARBA" id="ARBA00022692"/>
    </source>
</evidence>
<evidence type="ECO:0000256" key="3">
    <source>
        <dbReference type="ARBA" id="ARBA00022475"/>
    </source>
</evidence>
<dbReference type="RefSeq" id="WP_097642662.1">
    <property type="nucleotide sequence ID" value="NZ_NQWI01000008.1"/>
</dbReference>
<feature type="transmembrane region" description="Helical" evidence="7">
    <location>
        <begin position="134"/>
        <end position="156"/>
    </location>
</feature>
<comment type="similarity">
    <text evidence="7">Belongs to the binding-protein-dependent transport system permease family.</text>
</comment>
<comment type="subcellular location">
    <subcellularLocation>
        <location evidence="1 7">Cell membrane</location>
        <topology evidence="1 7">Multi-pass membrane protein</topology>
    </subcellularLocation>
</comment>
<evidence type="ECO:0000256" key="5">
    <source>
        <dbReference type="ARBA" id="ARBA00022989"/>
    </source>
</evidence>
<keyword evidence="6 7" id="KW-0472">Membrane</keyword>
<dbReference type="InterPro" id="IPR035906">
    <property type="entry name" value="MetI-like_sf"/>
</dbReference>
<feature type="transmembrane region" description="Helical" evidence="7">
    <location>
        <begin position="82"/>
        <end position="102"/>
    </location>
</feature>
<evidence type="ECO:0000256" key="1">
    <source>
        <dbReference type="ARBA" id="ARBA00004651"/>
    </source>
</evidence>
<evidence type="ECO:0000256" key="7">
    <source>
        <dbReference type="RuleBase" id="RU363032"/>
    </source>
</evidence>
<dbReference type="Proteomes" id="UP000220527">
    <property type="component" value="Unassembled WGS sequence"/>
</dbReference>
<evidence type="ECO:0000256" key="2">
    <source>
        <dbReference type="ARBA" id="ARBA00022448"/>
    </source>
</evidence>
<feature type="transmembrane region" description="Helical" evidence="7">
    <location>
        <begin position="270"/>
        <end position="287"/>
    </location>
</feature>
<evidence type="ECO:0000259" key="8">
    <source>
        <dbReference type="PROSITE" id="PS50928"/>
    </source>
</evidence>
<evidence type="ECO:0000313" key="9">
    <source>
        <dbReference type="EMBL" id="PDW04539.1"/>
    </source>
</evidence>
<dbReference type="OrthoDB" id="9805999at2"/>
<dbReference type="CDD" id="cd06261">
    <property type="entry name" value="TM_PBP2"/>
    <property type="match status" value="1"/>
</dbReference>
<feature type="transmembrane region" description="Helical" evidence="7">
    <location>
        <begin position="109"/>
        <end position="128"/>
    </location>
</feature>
<sequence>MATDISQPRTRAPRPSIGVVEWLRQNLFSNWWNSLISIVLLIIISQVLWGLFRWIIGSEGWIAVASNVRLILLGRYPSAEVWRPQLIVAMASLLLGLSGGIWRGIPLSLAAGFSGIMLLLGFVSFAMPASETPLPISTTLFLFGTAALGAAGIAAAWRLRDMLRWPVVAGWLLLYPVAILILHGSGGDTTIGTNLWGGLLLTLLLSVSGIVLSFPLGILLALGRRSKLPVIKWFCVGYIELIRGVPLVTLLFMASLMLPLFLPAEVRIDAVVRAIVAVTLFSAAYLAENVRGGLQSLPRGQTEAAQALGLNPVQITLLITLPQALRAVLPVLVGQFIALFKDTSLVVIIGLTDLLGAAQAIYTQPQWLGIPGGVWRETFFVVAGIYWVFTFTMSRTARKIESNLNVGR</sequence>
<dbReference type="PANTHER" id="PTHR30614:SF41">
    <property type="entry name" value="INNER MEMBRANE AMINO-ACID ABC TRANSPORTER PERMEASE PROTEIN YHDY"/>
    <property type="match status" value="1"/>
</dbReference>
<dbReference type="PANTHER" id="PTHR30614">
    <property type="entry name" value="MEMBRANE COMPONENT OF AMINO ACID ABC TRANSPORTER"/>
    <property type="match status" value="1"/>
</dbReference>
<dbReference type="InterPro" id="IPR043429">
    <property type="entry name" value="ArtM/GltK/GlnP/TcyL/YhdX-like"/>
</dbReference>
<feature type="domain" description="ABC transmembrane type-1" evidence="8">
    <location>
        <begin position="199"/>
        <end position="397"/>
    </location>
</feature>
<dbReference type="Gene3D" id="1.10.3720.10">
    <property type="entry name" value="MetI-like"/>
    <property type="match status" value="1"/>
</dbReference>
<reference evidence="10" key="1">
    <citation type="submission" date="2017-08" db="EMBL/GenBank/DDBJ databases">
        <authorList>
            <person name="Grouzdev D.S."/>
            <person name="Gaisin V.A."/>
            <person name="Rysina M.S."/>
            <person name="Gorlenko V.M."/>
        </authorList>
    </citation>
    <scope>NUCLEOTIDE SEQUENCE [LARGE SCALE GENOMIC DNA]</scope>
    <source>
        <strain evidence="10">Kir15-3F</strain>
    </source>
</reference>
<accession>A0A2A6RNU8</accession>
<dbReference type="GO" id="GO:0022857">
    <property type="term" value="F:transmembrane transporter activity"/>
    <property type="evidence" value="ECO:0007669"/>
    <property type="project" value="InterPro"/>
</dbReference>
<feature type="transmembrane region" description="Helical" evidence="7">
    <location>
        <begin position="244"/>
        <end position="264"/>
    </location>
</feature>
<protein>
    <submittedName>
        <fullName evidence="9">Amino acid ABC transporter permease</fullName>
    </submittedName>
</protein>
<organism evidence="9 10">
    <name type="scientific">Candidatus Viridilinea mediisalina</name>
    <dbReference type="NCBI Taxonomy" id="2024553"/>
    <lineage>
        <taxon>Bacteria</taxon>
        <taxon>Bacillati</taxon>
        <taxon>Chloroflexota</taxon>
        <taxon>Chloroflexia</taxon>
        <taxon>Chloroflexales</taxon>
        <taxon>Chloroflexineae</taxon>
        <taxon>Oscillochloridaceae</taxon>
        <taxon>Candidatus Viridilinea</taxon>
    </lineage>
</organism>
<name>A0A2A6RNU8_9CHLR</name>
<evidence type="ECO:0000313" key="10">
    <source>
        <dbReference type="Proteomes" id="UP000220527"/>
    </source>
</evidence>
<feature type="transmembrane region" description="Helical" evidence="7">
    <location>
        <begin position="195"/>
        <end position="223"/>
    </location>
</feature>
<comment type="caution">
    <text evidence="9">The sequence shown here is derived from an EMBL/GenBank/DDBJ whole genome shotgun (WGS) entry which is preliminary data.</text>
</comment>
<dbReference type="NCBIfam" id="TIGR01726">
    <property type="entry name" value="HEQRo_perm_3TM"/>
    <property type="match status" value="1"/>
</dbReference>
<dbReference type="EMBL" id="NQWI01000008">
    <property type="protein sequence ID" value="PDW04539.1"/>
    <property type="molecule type" value="Genomic_DNA"/>
</dbReference>
<keyword evidence="3" id="KW-1003">Cell membrane</keyword>
<feature type="transmembrane region" description="Helical" evidence="7">
    <location>
        <begin position="163"/>
        <end position="183"/>
    </location>
</feature>
<dbReference type="InterPro" id="IPR010065">
    <property type="entry name" value="AA_ABC_transptr_permease_3TM"/>
</dbReference>
<dbReference type="GO" id="GO:0043190">
    <property type="term" value="C:ATP-binding cassette (ABC) transporter complex"/>
    <property type="evidence" value="ECO:0007669"/>
    <property type="project" value="InterPro"/>
</dbReference>
<gene>
    <name evidence="9" type="ORF">CJ255_03225</name>
</gene>
<feature type="transmembrane region" description="Helical" evidence="7">
    <location>
        <begin position="31"/>
        <end position="52"/>
    </location>
</feature>
<feature type="transmembrane region" description="Helical" evidence="7">
    <location>
        <begin position="345"/>
        <end position="362"/>
    </location>
</feature>
<dbReference type="Pfam" id="PF00528">
    <property type="entry name" value="BPD_transp_1"/>
    <property type="match status" value="1"/>
</dbReference>
<feature type="transmembrane region" description="Helical" evidence="7">
    <location>
        <begin position="374"/>
        <end position="393"/>
    </location>
</feature>
<dbReference type="GO" id="GO:0006865">
    <property type="term" value="P:amino acid transport"/>
    <property type="evidence" value="ECO:0007669"/>
    <property type="project" value="TreeGrafter"/>
</dbReference>
<dbReference type="AlphaFoldDB" id="A0A2A6RNU8"/>
<evidence type="ECO:0000256" key="6">
    <source>
        <dbReference type="ARBA" id="ARBA00023136"/>
    </source>
</evidence>
<dbReference type="InterPro" id="IPR000515">
    <property type="entry name" value="MetI-like"/>
</dbReference>
<proteinExistence type="inferred from homology"/>
<keyword evidence="2 7" id="KW-0813">Transport</keyword>